<dbReference type="Proteomes" id="UP001597283">
    <property type="component" value="Unassembled WGS sequence"/>
</dbReference>
<dbReference type="Pfam" id="PF02646">
    <property type="entry name" value="RmuC"/>
    <property type="match status" value="1"/>
</dbReference>
<name>A0ABW4NCW6_9SPHN</name>
<evidence type="ECO:0000256" key="1">
    <source>
        <dbReference type="SAM" id="MobiDB-lite"/>
    </source>
</evidence>
<feature type="region of interest" description="Disordered" evidence="1">
    <location>
        <begin position="76"/>
        <end position="96"/>
    </location>
</feature>
<proteinExistence type="predicted"/>
<evidence type="ECO:0000313" key="2">
    <source>
        <dbReference type="EMBL" id="MFD1787849.1"/>
    </source>
</evidence>
<accession>A0ABW4NCW6</accession>
<gene>
    <name evidence="2" type="primary">rmuC</name>
    <name evidence="2" type="ORF">ACFSC3_09705</name>
</gene>
<organism evidence="2 3">
    <name type="scientific">Sphingomonas floccifaciens</name>
    <dbReference type="NCBI Taxonomy" id="1844115"/>
    <lineage>
        <taxon>Bacteria</taxon>
        <taxon>Pseudomonadati</taxon>
        <taxon>Pseudomonadota</taxon>
        <taxon>Alphaproteobacteria</taxon>
        <taxon>Sphingomonadales</taxon>
        <taxon>Sphingomonadaceae</taxon>
        <taxon>Sphingomonas</taxon>
    </lineage>
</organism>
<dbReference type="InterPro" id="IPR003798">
    <property type="entry name" value="DNA_recombination_RmuC"/>
</dbReference>
<protein>
    <submittedName>
        <fullName evidence="2">DNA recombination protein RmuC</fullName>
    </submittedName>
</protein>
<dbReference type="EMBL" id="JBHUFC010000003">
    <property type="protein sequence ID" value="MFD1787849.1"/>
    <property type="molecule type" value="Genomic_DNA"/>
</dbReference>
<sequence length="96" mass="10269">MVEFAVKLPGSGEAPLWLPIDAKFPQEDYDRLLLAQDGGVADDIERAGAALERAIRVQANPKGGYNWGFELGDQTGAGHMSKKFQRPTSAPAGDGQ</sequence>
<evidence type="ECO:0000313" key="3">
    <source>
        <dbReference type="Proteomes" id="UP001597283"/>
    </source>
</evidence>
<comment type="caution">
    <text evidence="2">The sequence shown here is derived from an EMBL/GenBank/DDBJ whole genome shotgun (WGS) entry which is preliminary data.</text>
</comment>
<reference evidence="3" key="1">
    <citation type="journal article" date="2019" name="Int. J. Syst. Evol. Microbiol.">
        <title>The Global Catalogue of Microorganisms (GCM) 10K type strain sequencing project: providing services to taxonomists for standard genome sequencing and annotation.</title>
        <authorList>
            <consortium name="The Broad Institute Genomics Platform"/>
            <consortium name="The Broad Institute Genome Sequencing Center for Infectious Disease"/>
            <person name="Wu L."/>
            <person name="Ma J."/>
        </authorList>
    </citation>
    <scope>NUCLEOTIDE SEQUENCE [LARGE SCALE GENOMIC DNA]</scope>
    <source>
        <strain evidence="3">Q85</strain>
    </source>
</reference>
<keyword evidence="3" id="KW-1185">Reference proteome</keyword>